<evidence type="ECO:0000313" key="1">
    <source>
        <dbReference type="EMBL" id="CAB4187625.1"/>
    </source>
</evidence>
<accession>A0A6J5R4A3</accession>
<dbReference type="EMBL" id="LR797111">
    <property type="protein sequence ID" value="CAB4187625.1"/>
    <property type="molecule type" value="Genomic_DNA"/>
</dbReference>
<organism evidence="1">
    <name type="scientific">uncultured Caudovirales phage</name>
    <dbReference type="NCBI Taxonomy" id="2100421"/>
    <lineage>
        <taxon>Viruses</taxon>
        <taxon>Duplodnaviria</taxon>
        <taxon>Heunggongvirae</taxon>
        <taxon>Uroviricota</taxon>
        <taxon>Caudoviricetes</taxon>
        <taxon>Peduoviridae</taxon>
        <taxon>Maltschvirus</taxon>
        <taxon>Maltschvirus maltsch</taxon>
    </lineage>
</organism>
<name>A0A6J5R4A3_9CAUD</name>
<gene>
    <name evidence="1" type="ORF">UFOVP1155_45</name>
</gene>
<reference evidence="1" key="1">
    <citation type="submission" date="2020-05" db="EMBL/GenBank/DDBJ databases">
        <authorList>
            <person name="Chiriac C."/>
            <person name="Salcher M."/>
            <person name="Ghai R."/>
            <person name="Kavagutti S V."/>
        </authorList>
    </citation>
    <scope>NUCLEOTIDE SEQUENCE</scope>
</reference>
<sequence>MNNDDIKIISENLCHCCTCKHYAASLCHPTKSKNTYESWVNCEAAECRRYPPIFIAKDESELNDDGDLHPINFQYPSIYAFNPICGEYAKADWVPNEHS</sequence>
<protein>
    <submittedName>
        <fullName evidence="1">Uncharacterized protein</fullName>
    </submittedName>
</protein>
<proteinExistence type="predicted"/>